<feature type="compositionally biased region" description="Polar residues" evidence="2">
    <location>
        <begin position="503"/>
        <end position="514"/>
    </location>
</feature>
<gene>
    <name evidence="3" type="primary">METL2</name>
    <name evidence="4" type="ORF">TR117209</name>
</gene>
<dbReference type="EMBL" id="GEEE01006308">
    <property type="protein sequence ID" value="JAP56917.1"/>
    <property type="molecule type" value="Transcribed_RNA"/>
</dbReference>
<reference evidence="4" key="1">
    <citation type="submission" date="2016-01" db="EMBL/GenBank/DDBJ databases">
        <title>Reference transcriptome for the parasite Schistocephalus solidus: insights into the molecular evolution of parasitism.</title>
        <authorList>
            <person name="Hebert F.O."/>
            <person name="Grambauer S."/>
            <person name="Barber I."/>
            <person name="Landry C.R."/>
            <person name="Aubin-Horth N."/>
        </authorList>
    </citation>
    <scope>NUCLEOTIDE SEQUENCE</scope>
</reference>
<keyword evidence="3" id="KW-0489">Methyltransferase</keyword>
<keyword evidence="1" id="KW-0175">Coiled coil</keyword>
<name>A0A0V0J5X4_SCHSO</name>
<dbReference type="AlphaFoldDB" id="A0A0V0J5X4"/>
<dbReference type="PANTHER" id="PTHR15157">
    <property type="entry name" value="UV RADIATION RESISTANCE-ASSOCIATED GENE PROTEIN"/>
    <property type="match status" value="1"/>
</dbReference>
<accession>A0A0V0J5X4</accession>
<sequence length="522" mass="57353">MLLRDISEVHGPSFLHLVSPNEANDSHVYFTMSDPTELRTFYRSAASSELGAPSWSCVDMAESTQLLADLSIVLFRFFIATQSNNQVTSTLVLQTCVDLEKINKLGSVIPPFASRHTNQLVLSCGGDFFVWSCDASPPVSPQPVKSYNLVRIKEILRTEEALSANEARFKELHSLLGNLNEQGRCLSLQHERSAKLHTRLSALRACLSGARQRLVGRKALATSLKDELASVAKEVCEVQKASTLLSRRLESVSGRVESNNASVKQLLQLCNIRKFHMIGELCELFPIEAVGCQTKRQVPIPSKHLISICRTVLVDSDAPGTSSTSIASWLDVGDGLQPKLSSVAAGQTTGATAAASGGMQPPAEESIRLTQSARTLLLANKAQTAAVSLGHVVSFLQILSAILDVPLRYPLSTVPMGSCRSHVIDPVIAHLEDGERRFPLYIQRNVSLPAYRYGVFLLNRNIALLRAFFGLATPHQRATLWNLMHLIDTRLLCTDRLRTSRLSPVTQPRRSVSRQTREDANL</sequence>
<dbReference type="EMBL" id="GEEE01002136">
    <property type="protein sequence ID" value="JAP61089.1"/>
    <property type="molecule type" value="Transcribed_RNA"/>
</dbReference>
<dbReference type="GO" id="GO:0000149">
    <property type="term" value="F:SNARE binding"/>
    <property type="evidence" value="ECO:0007669"/>
    <property type="project" value="TreeGrafter"/>
</dbReference>
<dbReference type="GO" id="GO:0035493">
    <property type="term" value="P:SNARE complex assembly"/>
    <property type="evidence" value="ECO:0007669"/>
    <property type="project" value="TreeGrafter"/>
</dbReference>
<dbReference type="EMBL" id="GEEE01014329">
    <property type="protein sequence ID" value="JAP48896.1"/>
    <property type="molecule type" value="Transcribed_RNA"/>
</dbReference>
<protein>
    <submittedName>
        <fullName evidence="3">Methyltransferase-like protein 2</fullName>
    </submittedName>
</protein>
<dbReference type="GO" id="GO:0005768">
    <property type="term" value="C:endosome"/>
    <property type="evidence" value="ECO:0007669"/>
    <property type="project" value="TreeGrafter"/>
</dbReference>
<dbReference type="EMBL" id="GEEE01018841">
    <property type="protein sequence ID" value="JAP44384.1"/>
    <property type="molecule type" value="Transcribed_RNA"/>
</dbReference>
<evidence type="ECO:0000313" key="3">
    <source>
        <dbReference type="EMBL" id="JAP56917.1"/>
    </source>
</evidence>
<keyword evidence="3" id="KW-0808">Transferase</keyword>
<proteinExistence type="predicted"/>
<evidence type="ECO:0000256" key="1">
    <source>
        <dbReference type="ARBA" id="ARBA00023054"/>
    </source>
</evidence>
<dbReference type="GO" id="GO:0008168">
    <property type="term" value="F:methyltransferase activity"/>
    <property type="evidence" value="ECO:0007669"/>
    <property type="project" value="UniProtKB-KW"/>
</dbReference>
<evidence type="ECO:0000256" key="2">
    <source>
        <dbReference type="SAM" id="MobiDB-lite"/>
    </source>
</evidence>
<organism evidence="4">
    <name type="scientific">Schistocephalus solidus</name>
    <name type="common">Tapeworm</name>
    <dbReference type="NCBI Taxonomy" id="70667"/>
    <lineage>
        <taxon>Eukaryota</taxon>
        <taxon>Metazoa</taxon>
        <taxon>Spiralia</taxon>
        <taxon>Lophotrochozoa</taxon>
        <taxon>Platyhelminthes</taxon>
        <taxon>Cestoda</taxon>
        <taxon>Eucestoda</taxon>
        <taxon>Diphyllobothriidea</taxon>
        <taxon>Diphyllobothriidae</taxon>
        <taxon>Schistocephalus</taxon>
    </lineage>
</organism>
<dbReference type="PANTHER" id="PTHR15157:SF5">
    <property type="entry name" value="UV RADIATION RESISTANCE-ASSOCIATED GENE PROTEIN"/>
    <property type="match status" value="1"/>
</dbReference>
<dbReference type="GO" id="GO:0000323">
    <property type="term" value="C:lytic vacuole"/>
    <property type="evidence" value="ECO:0007669"/>
    <property type="project" value="TreeGrafter"/>
</dbReference>
<dbReference type="GO" id="GO:0032259">
    <property type="term" value="P:methylation"/>
    <property type="evidence" value="ECO:0007669"/>
    <property type="project" value="UniProtKB-KW"/>
</dbReference>
<feature type="region of interest" description="Disordered" evidence="2">
    <location>
        <begin position="503"/>
        <end position="522"/>
    </location>
</feature>
<evidence type="ECO:0000313" key="4">
    <source>
        <dbReference type="EMBL" id="JAP61089.1"/>
    </source>
</evidence>